<protein>
    <submittedName>
        <fullName evidence="1">NHL repeat-containing protein</fullName>
    </submittedName>
</protein>
<dbReference type="CDD" id="cd05819">
    <property type="entry name" value="NHL"/>
    <property type="match status" value="1"/>
</dbReference>
<proteinExistence type="predicted"/>
<dbReference type="PANTHER" id="PTHR24104">
    <property type="entry name" value="E3 UBIQUITIN-PROTEIN LIGASE NHLRC1-RELATED"/>
    <property type="match status" value="1"/>
</dbReference>
<comment type="caution">
    <text evidence="1">The sequence shown here is derived from an EMBL/GenBank/DDBJ whole genome shotgun (WGS) entry which is preliminary data.</text>
</comment>
<evidence type="ECO:0000313" key="1">
    <source>
        <dbReference type="EMBL" id="MBW0136081.1"/>
    </source>
</evidence>
<dbReference type="EMBL" id="JADQDK010000001">
    <property type="protein sequence ID" value="MBW0136081.1"/>
    <property type="molecule type" value="Genomic_DNA"/>
</dbReference>
<organism evidence="1 2">
    <name type="scientific">Pseudonocardia abyssalis</name>
    <dbReference type="NCBI Taxonomy" id="2792008"/>
    <lineage>
        <taxon>Bacteria</taxon>
        <taxon>Bacillati</taxon>
        <taxon>Actinomycetota</taxon>
        <taxon>Actinomycetes</taxon>
        <taxon>Pseudonocardiales</taxon>
        <taxon>Pseudonocardiaceae</taxon>
        <taxon>Pseudonocardia</taxon>
    </lineage>
</organism>
<dbReference type="InterPro" id="IPR050952">
    <property type="entry name" value="TRIM-NHL_E3_ligases"/>
</dbReference>
<dbReference type="Proteomes" id="UP000694287">
    <property type="component" value="Unassembled WGS sequence"/>
</dbReference>
<name>A0ABS6UUZ1_9PSEU</name>
<accession>A0ABS6UUZ1</accession>
<gene>
    <name evidence="1" type="ORF">I4I81_17680</name>
</gene>
<dbReference type="PANTHER" id="PTHR24104:SF25">
    <property type="entry name" value="PROTEIN LIN-41"/>
    <property type="match status" value="1"/>
</dbReference>
<evidence type="ECO:0000313" key="2">
    <source>
        <dbReference type="Proteomes" id="UP000694287"/>
    </source>
</evidence>
<sequence length="372" mass="39479">MTSELTGGWAPRVWVGAPAPGGLALPAAHPTAAHLYSPRGVHLDASHLVVADSGNHRVLVWHGVPTSDEQPADVVLGQPDERTEGRAAGGRGPERGMAVPCGVLVHEGRLVVADAWNHRVLVWDTVPVTSDVAPDLVLGQDDPAAVEPNRGRGCAADSMYWPFGIAVVGGRFWVADTGNRRVLGWDGGLPDHDRPADVVLGQPDAAHREENRGGDVGPDSFRWPHDVTGTDDLLLVADAGDHRVLGWTPHPGADGPAGTVLGQPDLRSAEEWPYGPHTGDRFRSPYAVALLDGTLAVADTANNRILLWDGVPADGRAADHVLGQPSFAANGENRWSAVDRDTLCWPYGLSLHGDRLAVADSGNNRVMLWGRS</sequence>
<reference evidence="1 2" key="1">
    <citation type="submission" date="2020-11" db="EMBL/GenBank/DDBJ databases">
        <title>Pseudonocardia abyssalis sp. nov. and Pseudonocardia oceani sp. nov., description and phylogenomic analysis of two novel actinomycetes isolated from the deep Southern Ocean.</title>
        <authorList>
            <person name="Parra J."/>
        </authorList>
    </citation>
    <scope>NUCLEOTIDE SEQUENCE [LARGE SCALE GENOMIC DNA]</scope>
    <source>
        <strain evidence="1 2">KRD-168</strain>
    </source>
</reference>
<keyword evidence="2" id="KW-1185">Reference proteome</keyword>